<dbReference type="EMBL" id="ABLC01000010">
    <property type="protein sequence ID" value="EDT05621.1"/>
    <property type="molecule type" value="Genomic_DNA"/>
</dbReference>
<dbReference type="PATRIC" id="fig|396596.7.peg.7111"/>
<dbReference type="Proteomes" id="UP000005463">
    <property type="component" value="Unassembled WGS sequence"/>
</dbReference>
<comment type="caution">
    <text evidence="1">The sequence shown here is derived from an EMBL/GenBank/DDBJ whole genome shotgun (WGS) entry which is preliminary data.</text>
</comment>
<accession>B1FA55</accession>
<evidence type="ECO:0000313" key="2">
    <source>
        <dbReference type="Proteomes" id="UP000005463"/>
    </source>
</evidence>
<sequence>MARSLAMLLTTKTNKGMPFSRFSNFPYFEMPS</sequence>
<proteinExistence type="predicted"/>
<evidence type="ECO:0000313" key="1">
    <source>
        <dbReference type="EMBL" id="EDT05621.1"/>
    </source>
</evidence>
<name>B1FA55_9BURK</name>
<organism evidence="1 2">
    <name type="scientific">Burkholderia ambifaria IOP40-10</name>
    <dbReference type="NCBI Taxonomy" id="396596"/>
    <lineage>
        <taxon>Bacteria</taxon>
        <taxon>Pseudomonadati</taxon>
        <taxon>Pseudomonadota</taxon>
        <taxon>Betaproteobacteria</taxon>
        <taxon>Burkholderiales</taxon>
        <taxon>Burkholderiaceae</taxon>
        <taxon>Burkholderia</taxon>
        <taxon>Burkholderia cepacia complex</taxon>
    </lineage>
</organism>
<reference evidence="1 2" key="1">
    <citation type="submission" date="2008-03" db="EMBL/GenBank/DDBJ databases">
        <title>Sequencing of the draft genome and assembly of Burkholderia ambifaria IOP40-10.</title>
        <authorList>
            <consortium name="US DOE Joint Genome Institute (JGI-PGF)"/>
            <person name="Copeland A."/>
            <person name="Lucas S."/>
            <person name="Lapidus A."/>
            <person name="Glavina del Rio T."/>
            <person name="Dalin E."/>
            <person name="Tice H."/>
            <person name="Bruce D."/>
            <person name="Goodwin L."/>
            <person name="Pitluck S."/>
            <person name="Larimer F."/>
            <person name="Land M.L."/>
            <person name="Hauser L."/>
            <person name="Tiedje J."/>
            <person name="Richardson P."/>
        </authorList>
    </citation>
    <scope>NUCLEOTIDE SEQUENCE [LARGE SCALE GENOMIC DNA]</scope>
    <source>
        <strain evidence="1 2">IOP40-10</strain>
    </source>
</reference>
<gene>
    <name evidence="1" type="ORF">BamIOP4010DRAFT_0914</name>
</gene>
<protein>
    <submittedName>
        <fullName evidence="1">Uncharacterized protein</fullName>
    </submittedName>
</protein>
<dbReference type="AlphaFoldDB" id="B1FA55"/>